<organism evidence="2 3">
    <name type="scientific">Hymenobacter chitinivorans DSM 11115</name>
    <dbReference type="NCBI Taxonomy" id="1121954"/>
    <lineage>
        <taxon>Bacteria</taxon>
        <taxon>Pseudomonadati</taxon>
        <taxon>Bacteroidota</taxon>
        <taxon>Cytophagia</taxon>
        <taxon>Cytophagales</taxon>
        <taxon>Hymenobacteraceae</taxon>
        <taxon>Hymenobacter</taxon>
    </lineage>
</organism>
<dbReference type="Proteomes" id="UP000228535">
    <property type="component" value="Unassembled WGS sequence"/>
</dbReference>
<dbReference type="EMBL" id="PGFA01000006">
    <property type="protein sequence ID" value="PJJ47742.1"/>
    <property type="molecule type" value="Genomic_DNA"/>
</dbReference>
<sequence length="214" mass="22604">MKCIISLGLAALLLTSVGCSRNEVPSQEMEGYSFIRNPKGTSAQEAMAMILGQVNAAQAQEAAAAGEDQYTGLGQVNEDGTVELPRPANTDYLVVADSAAFQHVLEAQDVVSAQPAGSAAPIDFKHEFVVLLIHPPIGAAGATFEDELEAEAADNTVRLVLSSTSKPATALQGVSYGEPKYQVSMYKLAKKGFKRAQVMFAEQEAEAPAVYVPL</sequence>
<dbReference type="PROSITE" id="PS51257">
    <property type="entry name" value="PROKAR_LIPOPROTEIN"/>
    <property type="match status" value="1"/>
</dbReference>
<reference evidence="2 3" key="1">
    <citation type="submission" date="2017-11" db="EMBL/GenBank/DDBJ databases">
        <title>Genomic Encyclopedia of Archaeal and Bacterial Type Strains, Phase II (KMG-II): From Individual Species to Whole Genera.</title>
        <authorList>
            <person name="Goeker M."/>
        </authorList>
    </citation>
    <scope>NUCLEOTIDE SEQUENCE [LARGE SCALE GENOMIC DNA]</scope>
    <source>
        <strain evidence="2 3">DSM 11115</strain>
    </source>
</reference>
<accession>A0A2M9APY2</accession>
<evidence type="ECO:0008006" key="4">
    <source>
        <dbReference type="Google" id="ProtNLM"/>
    </source>
</evidence>
<name>A0A2M9APY2_9BACT</name>
<gene>
    <name evidence="2" type="ORF">CLV45_4880</name>
</gene>
<feature type="signal peptide" evidence="1">
    <location>
        <begin position="1"/>
        <end position="21"/>
    </location>
</feature>
<comment type="caution">
    <text evidence="2">The sequence shown here is derived from an EMBL/GenBank/DDBJ whole genome shotgun (WGS) entry which is preliminary data.</text>
</comment>
<evidence type="ECO:0000313" key="2">
    <source>
        <dbReference type="EMBL" id="PJJ47742.1"/>
    </source>
</evidence>
<keyword evidence="3" id="KW-1185">Reference proteome</keyword>
<protein>
    <recommendedName>
        <fullName evidence="4">Lipoprotein</fullName>
    </recommendedName>
</protein>
<proteinExistence type="predicted"/>
<keyword evidence="1" id="KW-0732">Signal</keyword>
<feature type="chain" id="PRO_5014663812" description="Lipoprotein" evidence="1">
    <location>
        <begin position="22"/>
        <end position="214"/>
    </location>
</feature>
<dbReference type="AlphaFoldDB" id="A0A2M9APY2"/>
<evidence type="ECO:0000256" key="1">
    <source>
        <dbReference type="SAM" id="SignalP"/>
    </source>
</evidence>
<evidence type="ECO:0000313" key="3">
    <source>
        <dbReference type="Proteomes" id="UP000228535"/>
    </source>
</evidence>